<comment type="caution">
    <text evidence="2">The sequence shown here is derived from an EMBL/GenBank/DDBJ whole genome shotgun (WGS) entry which is preliminary data.</text>
</comment>
<gene>
    <name evidence="2" type="ORF">H9865_10805</name>
</gene>
<dbReference type="Proteomes" id="UP000824193">
    <property type="component" value="Unassembled WGS sequence"/>
</dbReference>
<evidence type="ECO:0000313" key="3">
    <source>
        <dbReference type="Proteomes" id="UP000824193"/>
    </source>
</evidence>
<feature type="transmembrane region" description="Helical" evidence="1">
    <location>
        <begin position="50"/>
        <end position="74"/>
    </location>
</feature>
<evidence type="ECO:0000313" key="2">
    <source>
        <dbReference type="EMBL" id="HIX06565.1"/>
    </source>
</evidence>
<keyword evidence="1" id="KW-0812">Transmembrane</keyword>
<reference evidence="2" key="2">
    <citation type="submission" date="2021-04" db="EMBL/GenBank/DDBJ databases">
        <authorList>
            <person name="Gilroy R."/>
        </authorList>
    </citation>
    <scope>NUCLEOTIDE SEQUENCE</scope>
    <source>
        <strain evidence="2">2239</strain>
    </source>
</reference>
<sequence length="122" mass="13536">MDEKNFDRRLTAALQTGEEPGAELNAVLKARLYQKERELQSRPAARRLSLWWLPMTANLFVCGVPALIFALPIMPLAAHLAAFALGWLAVGGVVMTFVGLKCSDLKEQLTLELPQKGRKEMS</sequence>
<name>A0A9D2AF39_9FIRM</name>
<evidence type="ECO:0000256" key="1">
    <source>
        <dbReference type="SAM" id="Phobius"/>
    </source>
</evidence>
<protein>
    <submittedName>
        <fullName evidence="2">Uncharacterized protein</fullName>
    </submittedName>
</protein>
<reference evidence="2" key="1">
    <citation type="journal article" date="2021" name="PeerJ">
        <title>Extensive microbial diversity within the chicken gut microbiome revealed by metagenomics and culture.</title>
        <authorList>
            <person name="Gilroy R."/>
            <person name="Ravi A."/>
            <person name="Getino M."/>
            <person name="Pursley I."/>
            <person name="Horton D.L."/>
            <person name="Alikhan N.F."/>
            <person name="Baker D."/>
            <person name="Gharbi K."/>
            <person name="Hall N."/>
            <person name="Watson M."/>
            <person name="Adriaenssens E.M."/>
            <person name="Foster-Nyarko E."/>
            <person name="Jarju S."/>
            <person name="Secka A."/>
            <person name="Antonio M."/>
            <person name="Oren A."/>
            <person name="Chaudhuri R.R."/>
            <person name="La Ragione R."/>
            <person name="Hildebrand F."/>
            <person name="Pallen M.J."/>
        </authorList>
    </citation>
    <scope>NUCLEOTIDE SEQUENCE</scope>
    <source>
        <strain evidence="2">2239</strain>
    </source>
</reference>
<feature type="transmembrane region" description="Helical" evidence="1">
    <location>
        <begin position="80"/>
        <end position="100"/>
    </location>
</feature>
<proteinExistence type="predicted"/>
<accession>A0A9D2AF39</accession>
<dbReference type="EMBL" id="DXFW01000037">
    <property type="protein sequence ID" value="HIX06565.1"/>
    <property type="molecule type" value="Genomic_DNA"/>
</dbReference>
<keyword evidence="1" id="KW-0472">Membrane</keyword>
<dbReference type="AlphaFoldDB" id="A0A9D2AF39"/>
<keyword evidence="1" id="KW-1133">Transmembrane helix</keyword>
<organism evidence="2 3">
    <name type="scientific">Candidatus Allofournierella pullicola</name>
    <dbReference type="NCBI Taxonomy" id="2838596"/>
    <lineage>
        <taxon>Bacteria</taxon>
        <taxon>Bacillati</taxon>
        <taxon>Bacillota</taxon>
        <taxon>Clostridia</taxon>
        <taxon>Eubacteriales</taxon>
        <taxon>Oscillospiraceae</taxon>
        <taxon>Allofournierella</taxon>
    </lineage>
</organism>